<feature type="coiled-coil region" evidence="1">
    <location>
        <begin position="56"/>
        <end position="83"/>
    </location>
</feature>
<evidence type="ECO:0000313" key="4">
    <source>
        <dbReference type="Proteomes" id="UP001383192"/>
    </source>
</evidence>
<feature type="region of interest" description="Disordered" evidence="2">
    <location>
        <begin position="171"/>
        <end position="216"/>
    </location>
</feature>
<name>A0AAW0AWW4_9AGAR</name>
<keyword evidence="4" id="KW-1185">Reference proteome</keyword>
<proteinExistence type="predicted"/>
<accession>A0AAW0AWW4</accession>
<evidence type="ECO:0000313" key="3">
    <source>
        <dbReference type="EMBL" id="KAK7017507.1"/>
    </source>
</evidence>
<feature type="compositionally biased region" description="Low complexity" evidence="2">
    <location>
        <begin position="8"/>
        <end position="30"/>
    </location>
</feature>
<gene>
    <name evidence="3" type="ORF">VNI00_018609</name>
</gene>
<protein>
    <submittedName>
        <fullName evidence="3">Uncharacterized protein</fullName>
    </submittedName>
</protein>
<dbReference type="AlphaFoldDB" id="A0AAW0AWW4"/>
<evidence type="ECO:0000256" key="2">
    <source>
        <dbReference type="SAM" id="MobiDB-lite"/>
    </source>
</evidence>
<reference evidence="3 4" key="1">
    <citation type="submission" date="2024-01" db="EMBL/GenBank/DDBJ databases">
        <title>A draft genome for a cacao thread blight-causing isolate of Paramarasmius palmivorus.</title>
        <authorList>
            <person name="Baruah I.K."/>
            <person name="Bukari Y."/>
            <person name="Amoako-Attah I."/>
            <person name="Meinhardt L.W."/>
            <person name="Bailey B.A."/>
            <person name="Cohen S.P."/>
        </authorList>
    </citation>
    <scope>NUCLEOTIDE SEQUENCE [LARGE SCALE GENOMIC DNA]</scope>
    <source>
        <strain evidence="3 4">GH-12</strain>
    </source>
</reference>
<feature type="region of interest" description="Disordered" evidence="2">
    <location>
        <begin position="1"/>
        <end position="49"/>
    </location>
</feature>
<keyword evidence="1" id="KW-0175">Coiled coil</keyword>
<dbReference type="EMBL" id="JAYKXP010000252">
    <property type="protein sequence ID" value="KAK7017507.1"/>
    <property type="molecule type" value="Genomic_DNA"/>
</dbReference>
<sequence>MKTRRRTPSPWSSSSLNPPAPPSESSELPRSSPPPDERSESPVSESWSNEDLTAMLIDAQEKIAEQASLIEKYESEKAAMKATFSRRLVDADHQVQRASQAKIKSLEREFAWSRRCLLDQIRNLKEVHAEAEEKHTETVSVLTRAQSALVRQAESLQRELNDLKTCSPQLWHGQSQGKHGKNSAEIRTTVLKGPKRIRDVEDQVENGETSRKRQRM</sequence>
<comment type="caution">
    <text evidence="3">The sequence shown here is derived from an EMBL/GenBank/DDBJ whole genome shotgun (WGS) entry which is preliminary data.</text>
</comment>
<dbReference type="Proteomes" id="UP001383192">
    <property type="component" value="Unassembled WGS sequence"/>
</dbReference>
<organism evidence="3 4">
    <name type="scientific">Paramarasmius palmivorus</name>
    <dbReference type="NCBI Taxonomy" id="297713"/>
    <lineage>
        <taxon>Eukaryota</taxon>
        <taxon>Fungi</taxon>
        <taxon>Dikarya</taxon>
        <taxon>Basidiomycota</taxon>
        <taxon>Agaricomycotina</taxon>
        <taxon>Agaricomycetes</taxon>
        <taxon>Agaricomycetidae</taxon>
        <taxon>Agaricales</taxon>
        <taxon>Marasmiineae</taxon>
        <taxon>Marasmiaceae</taxon>
        <taxon>Paramarasmius</taxon>
    </lineage>
</organism>
<evidence type="ECO:0000256" key="1">
    <source>
        <dbReference type="SAM" id="Coils"/>
    </source>
</evidence>